<evidence type="ECO:0000256" key="1">
    <source>
        <dbReference type="ARBA" id="ARBA00004123"/>
    </source>
</evidence>
<sequence>MEDENNHVHAMSSRSPNFHLQLLEKTYQDAPPCPSSTCPSSLAISSNDESLNSSEPSIIKKPQPKKPTKDRHTKVDGRGRRIRIPAACATRVFQLTKELGHKSDGETIEWLLQQAELSVIAATGTGTISANFTSLNISLRSSGSTMSAPSYLRHNNYYNNQSFLASQLRVFEESQRRLMFNQVGLSTGNSSLGLNFNTNGNTVNSLKGIIMLDAKQELLHGTDLDVAVGEATLGTTKRRSEDDNNPLQLQNHQGNCMLQSSAGSILASQGHISATALLMVASQSRNQMAKGNSWYTSPNIENSDINRASLLTSNNVLNFSNFHTQLPLSNNGKRNSGGGGGVVEEQLDLYYSVFNSYRPAPRGNNGGAVEAAEEDDSFGHYYGGNKGGMSNNDHSS</sequence>
<evidence type="ECO:0000256" key="5">
    <source>
        <dbReference type="ARBA" id="ARBA00023242"/>
    </source>
</evidence>
<keyword evidence="4" id="KW-0804">Transcription</keyword>
<accession>A0AAV3RY78</accession>
<dbReference type="GO" id="GO:0005634">
    <property type="term" value="C:nucleus"/>
    <property type="evidence" value="ECO:0007669"/>
    <property type="project" value="UniProtKB-SubCell"/>
</dbReference>
<protein>
    <submittedName>
        <fullName evidence="8">DNA-binding transcription factor</fullName>
    </submittedName>
</protein>
<proteinExistence type="predicted"/>
<dbReference type="PROSITE" id="PS51369">
    <property type="entry name" value="TCP"/>
    <property type="match status" value="1"/>
</dbReference>
<evidence type="ECO:0000313" key="9">
    <source>
        <dbReference type="Proteomes" id="UP001454036"/>
    </source>
</evidence>
<evidence type="ECO:0000256" key="4">
    <source>
        <dbReference type="ARBA" id="ARBA00023163"/>
    </source>
</evidence>
<dbReference type="PANTHER" id="PTHR31072">
    <property type="entry name" value="TRANSCRIPTION FACTOR TCP4-RELATED"/>
    <property type="match status" value="1"/>
</dbReference>
<name>A0AAV3RY78_LITER</name>
<evidence type="ECO:0000256" key="2">
    <source>
        <dbReference type="ARBA" id="ARBA00023015"/>
    </source>
</evidence>
<dbReference type="PANTHER" id="PTHR31072:SF170">
    <property type="entry name" value="TRANSCRIPTION FACTOR TCP15-RELATED"/>
    <property type="match status" value="1"/>
</dbReference>
<dbReference type="GO" id="GO:0043565">
    <property type="term" value="F:sequence-specific DNA binding"/>
    <property type="evidence" value="ECO:0007669"/>
    <property type="project" value="TreeGrafter"/>
</dbReference>
<feature type="compositionally biased region" description="Basic residues" evidence="6">
    <location>
        <begin position="62"/>
        <end position="72"/>
    </location>
</feature>
<dbReference type="GO" id="GO:0003700">
    <property type="term" value="F:DNA-binding transcription factor activity"/>
    <property type="evidence" value="ECO:0007669"/>
    <property type="project" value="InterPro"/>
</dbReference>
<organism evidence="8 9">
    <name type="scientific">Lithospermum erythrorhizon</name>
    <name type="common">Purple gromwell</name>
    <name type="synonym">Lithospermum officinale var. erythrorhizon</name>
    <dbReference type="NCBI Taxonomy" id="34254"/>
    <lineage>
        <taxon>Eukaryota</taxon>
        <taxon>Viridiplantae</taxon>
        <taxon>Streptophyta</taxon>
        <taxon>Embryophyta</taxon>
        <taxon>Tracheophyta</taxon>
        <taxon>Spermatophyta</taxon>
        <taxon>Magnoliopsida</taxon>
        <taxon>eudicotyledons</taxon>
        <taxon>Gunneridae</taxon>
        <taxon>Pentapetalae</taxon>
        <taxon>asterids</taxon>
        <taxon>lamiids</taxon>
        <taxon>Boraginales</taxon>
        <taxon>Boraginaceae</taxon>
        <taxon>Boraginoideae</taxon>
        <taxon>Lithospermeae</taxon>
        <taxon>Lithospermum</taxon>
    </lineage>
</organism>
<feature type="region of interest" description="Disordered" evidence="6">
    <location>
        <begin position="377"/>
        <end position="396"/>
    </location>
</feature>
<dbReference type="InterPro" id="IPR017887">
    <property type="entry name" value="TF_TCP_subgr"/>
</dbReference>
<comment type="subcellular location">
    <subcellularLocation>
        <location evidence="1">Nucleus</location>
    </subcellularLocation>
</comment>
<dbReference type="InterPro" id="IPR005333">
    <property type="entry name" value="Transcription_factor_TCP"/>
</dbReference>
<evidence type="ECO:0000313" key="8">
    <source>
        <dbReference type="EMBL" id="GAA0185322.1"/>
    </source>
</evidence>
<comment type="caution">
    <text evidence="8">The sequence shown here is derived from an EMBL/GenBank/DDBJ whole genome shotgun (WGS) entry which is preliminary data.</text>
</comment>
<dbReference type="EMBL" id="BAABME010012611">
    <property type="protein sequence ID" value="GAA0185322.1"/>
    <property type="molecule type" value="Genomic_DNA"/>
</dbReference>
<gene>
    <name evidence="8" type="ORF">LIER_32610</name>
</gene>
<keyword evidence="2" id="KW-0805">Transcription regulation</keyword>
<reference evidence="8 9" key="1">
    <citation type="submission" date="2024-01" db="EMBL/GenBank/DDBJ databases">
        <title>The complete chloroplast genome sequence of Lithospermum erythrorhizon: insights into the phylogenetic relationship among Boraginaceae species and the maternal lineages of purple gromwells.</title>
        <authorList>
            <person name="Okada T."/>
            <person name="Watanabe K."/>
        </authorList>
    </citation>
    <scope>NUCLEOTIDE SEQUENCE [LARGE SCALE GENOMIC DNA]</scope>
</reference>
<feature type="compositionally biased region" description="Polar residues" evidence="6">
    <location>
        <begin position="42"/>
        <end position="56"/>
    </location>
</feature>
<evidence type="ECO:0000259" key="7">
    <source>
        <dbReference type="PROSITE" id="PS51369"/>
    </source>
</evidence>
<dbReference type="Proteomes" id="UP001454036">
    <property type="component" value="Unassembled WGS sequence"/>
</dbReference>
<dbReference type="AlphaFoldDB" id="A0AAV3RY78"/>
<dbReference type="Pfam" id="PF03634">
    <property type="entry name" value="TCP"/>
    <property type="match status" value="1"/>
</dbReference>
<feature type="domain" description="TCP" evidence="7">
    <location>
        <begin position="68"/>
        <end position="122"/>
    </location>
</feature>
<keyword evidence="5" id="KW-0539">Nucleus</keyword>
<keyword evidence="9" id="KW-1185">Reference proteome</keyword>
<evidence type="ECO:0000256" key="3">
    <source>
        <dbReference type="ARBA" id="ARBA00023125"/>
    </source>
</evidence>
<evidence type="ECO:0000256" key="6">
    <source>
        <dbReference type="SAM" id="MobiDB-lite"/>
    </source>
</evidence>
<feature type="region of interest" description="Disordered" evidence="6">
    <location>
        <begin position="1"/>
        <end position="78"/>
    </location>
</feature>
<keyword evidence="3 8" id="KW-0238">DNA-binding</keyword>